<dbReference type="Proteomes" id="UP000634579">
    <property type="component" value="Unassembled WGS sequence"/>
</dbReference>
<dbReference type="InterPro" id="IPR008687">
    <property type="entry name" value="MobC"/>
</dbReference>
<evidence type="ECO:0000259" key="1">
    <source>
        <dbReference type="Pfam" id="PF05713"/>
    </source>
</evidence>
<evidence type="ECO:0000313" key="3">
    <source>
        <dbReference type="Proteomes" id="UP000634579"/>
    </source>
</evidence>
<dbReference type="RefSeq" id="WP_194676333.1">
    <property type="nucleotide sequence ID" value="NZ_JADKRP010000012.1"/>
</dbReference>
<accession>A0A8I0S9V1</accession>
<dbReference type="AlphaFoldDB" id="A0A8I0S9V1"/>
<reference evidence="2 3" key="1">
    <citation type="submission" date="2020-10" db="EMBL/GenBank/DDBJ databases">
        <title>Draft genome sequences of plant-associated actinobacteria.</title>
        <authorList>
            <person name="Tarlachkov S.V."/>
            <person name="Starodumova I.P."/>
            <person name="Dorofeeva L.V."/>
            <person name="Prisyazhnaya N.V."/>
            <person name="Roubtsova T.V."/>
            <person name="Chizhov V.N."/>
            <person name="Nadler S.A."/>
            <person name="Subbotin S.A."/>
            <person name="Evtushenko L.I."/>
        </authorList>
    </citation>
    <scope>NUCLEOTIDE SEQUENCE [LARGE SCALE GENOMIC DNA]</scope>
    <source>
        <strain evidence="2 3">VKM Ac-2886</strain>
    </source>
</reference>
<comment type="caution">
    <text evidence="2">The sequence shown here is derived from an EMBL/GenBank/DDBJ whole genome shotgun (WGS) entry which is preliminary data.</text>
</comment>
<organism evidence="2 3">
    <name type="scientific">Clavibacter phaseoli</name>
    <dbReference type="NCBI Taxonomy" id="1734031"/>
    <lineage>
        <taxon>Bacteria</taxon>
        <taxon>Bacillati</taxon>
        <taxon>Actinomycetota</taxon>
        <taxon>Actinomycetes</taxon>
        <taxon>Micrococcales</taxon>
        <taxon>Microbacteriaceae</taxon>
        <taxon>Clavibacter</taxon>
    </lineage>
</organism>
<dbReference type="Pfam" id="PF05713">
    <property type="entry name" value="MobC"/>
    <property type="match status" value="1"/>
</dbReference>
<gene>
    <name evidence="2" type="primary">mobC</name>
    <name evidence="2" type="ORF">ITJ42_16250</name>
</gene>
<proteinExistence type="predicted"/>
<protein>
    <submittedName>
        <fullName evidence="2">Plasmid mobilization relaxosome protein MobC</fullName>
    </submittedName>
</protein>
<keyword evidence="3" id="KW-1185">Reference proteome</keyword>
<evidence type="ECO:0000313" key="2">
    <source>
        <dbReference type="EMBL" id="MBF4632769.1"/>
    </source>
</evidence>
<dbReference type="EMBL" id="JADKRP010000012">
    <property type="protein sequence ID" value="MBF4632769.1"/>
    <property type="molecule type" value="Genomic_DNA"/>
</dbReference>
<sequence>MAGSLRWDEGMVVLVSEPREHRLFGRKRQANAPSGEKRTNRHVVKLTDEQEVQIGARAAVRDVTIPRLLVEAAMNEHVVISSEWKAAAADLMDLRSKLGYTANNINQLAKFANSEGRFPAEAEAALEEYKALLPQIQAAVARVAAL</sequence>
<name>A0A8I0S9V1_9MICO</name>
<feature type="domain" description="Bacterial mobilisation" evidence="1">
    <location>
        <begin position="102"/>
        <end position="129"/>
    </location>
</feature>